<dbReference type="RefSeq" id="WP_166908523.1">
    <property type="nucleotide sequence ID" value="NZ_JAASRS010000001.1"/>
</dbReference>
<reference evidence="1 2" key="1">
    <citation type="submission" date="2020-03" db="EMBL/GenBank/DDBJ databases">
        <title>Genomic Encyclopedia of Archaeal and Bacterial Type Strains, Phase II (KMG-II): from individual species to whole genera.</title>
        <authorList>
            <person name="Goeker M."/>
        </authorList>
    </citation>
    <scope>NUCLEOTIDE SEQUENCE [LARGE SCALE GENOMIC DNA]</scope>
    <source>
        <strain evidence="1 2">DSM 4749</strain>
    </source>
</reference>
<organism evidence="1 2">
    <name type="scientific">Saccharococcus thermophilus</name>
    <dbReference type="NCBI Taxonomy" id="29396"/>
    <lineage>
        <taxon>Bacteria</taxon>
        <taxon>Bacillati</taxon>
        <taxon>Bacillota</taxon>
        <taxon>Bacilli</taxon>
        <taxon>Bacillales</taxon>
        <taxon>Anoxybacillaceae</taxon>
        <taxon>Saccharococcus</taxon>
    </lineage>
</organism>
<protein>
    <recommendedName>
        <fullName evidence="3">IDEAL domain-containing protein</fullName>
    </recommendedName>
</protein>
<accession>A0A846MBP5</accession>
<dbReference type="EMBL" id="JAASRS010000001">
    <property type="protein sequence ID" value="NIK14338.1"/>
    <property type="molecule type" value="Genomic_DNA"/>
</dbReference>
<evidence type="ECO:0008006" key="3">
    <source>
        <dbReference type="Google" id="ProtNLM"/>
    </source>
</evidence>
<evidence type="ECO:0000313" key="1">
    <source>
        <dbReference type="EMBL" id="NIK14338.1"/>
    </source>
</evidence>
<gene>
    <name evidence="1" type="ORF">BDD39_000848</name>
</gene>
<sequence>MEKLKIGDWVYYTGDEQQLEGALGYVDRIIDSYCVIEFVQDYNGKRLNRRKICTIEELIPAKSKSPMTKEDFDTLIDLALATRDFEWCKQLMEQLKGPKNDKVG</sequence>
<comment type="caution">
    <text evidence="1">The sequence shown here is derived from an EMBL/GenBank/DDBJ whole genome shotgun (WGS) entry which is preliminary data.</text>
</comment>
<dbReference type="Proteomes" id="UP000532769">
    <property type="component" value="Unassembled WGS sequence"/>
</dbReference>
<evidence type="ECO:0000313" key="2">
    <source>
        <dbReference type="Proteomes" id="UP000532769"/>
    </source>
</evidence>
<proteinExistence type="predicted"/>
<name>A0A846MBP5_9BACL</name>
<dbReference type="AlphaFoldDB" id="A0A846MBP5"/>
<keyword evidence="2" id="KW-1185">Reference proteome</keyword>